<reference evidence="1" key="1">
    <citation type="submission" date="2021-06" db="EMBL/GenBank/DDBJ databases">
        <title>Comparative genomics, transcriptomics and evolutionary studies reveal genomic signatures of adaptation to plant cell wall in hemibiotrophic fungi.</title>
        <authorList>
            <consortium name="DOE Joint Genome Institute"/>
            <person name="Baroncelli R."/>
            <person name="Diaz J.F."/>
            <person name="Benocci T."/>
            <person name="Peng M."/>
            <person name="Battaglia E."/>
            <person name="Haridas S."/>
            <person name="Andreopoulos W."/>
            <person name="Labutti K."/>
            <person name="Pangilinan J."/>
            <person name="Floch G.L."/>
            <person name="Makela M.R."/>
            <person name="Henrissat B."/>
            <person name="Grigoriev I.V."/>
            <person name="Crouch J.A."/>
            <person name="De Vries R.P."/>
            <person name="Sukno S.A."/>
            <person name="Thon M.R."/>
        </authorList>
    </citation>
    <scope>NUCLEOTIDE SEQUENCE</scope>
    <source>
        <strain evidence="1">CBS 102054</strain>
    </source>
</reference>
<evidence type="ECO:0000313" key="1">
    <source>
        <dbReference type="EMBL" id="KAK1639247.1"/>
    </source>
</evidence>
<dbReference type="EMBL" id="JAHMHQ010000006">
    <property type="protein sequence ID" value="KAK1639247.1"/>
    <property type="molecule type" value="Genomic_DNA"/>
</dbReference>
<accession>A0AAJ0EGE7</accession>
<name>A0AAJ0EGE7_9PEZI</name>
<organism evidence="1 2">
    <name type="scientific">Colletotrichum phormii</name>
    <dbReference type="NCBI Taxonomy" id="359342"/>
    <lineage>
        <taxon>Eukaryota</taxon>
        <taxon>Fungi</taxon>
        <taxon>Dikarya</taxon>
        <taxon>Ascomycota</taxon>
        <taxon>Pezizomycotina</taxon>
        <taxon>Sordariomycetes</taxon>
        <taxon>Hypocreomycetidae</taxon>
        <taxon>Glomerellales</taxon>
        <taxon>Glomerellaceae</taxon>
        <taxon>Colletotrichum</taxon>
        <taxon>Colletotrichum acutatum species complex</taxon>
    </lineage>
</organism>
<evidence type="ECO:0000313" key="2">
    <source>
        <dbReference type="Proteomes" id="UP001243989"/>
    </source>
</evidence>
<comment type="caution">
    <text evidence="1">The sequence shown here is derived from an EMBL/GenBank/DDBJ whole genome shotgun (WGS) entry which is preliminary data.</text>
</comment>
<dbReference type="Proteomes" id="UP001243989">
    <property type="component" value="Unassembled WGS sequence"/>
</dbReference>
<dbReference type="GeneID" id="85467391"/>
<keyword evidence="2" id="KW-1185">Reference proteome</keyword>
<dbReference type="AlphaFoldDB" id="A0AAJ0EGE7"/>
<sequence length="164" mass="17286">MTGLGGAWATQEDAPSAAVGCIASCGSAAVVAACLPFLALPFTCQSLTARLTNFERGVAGSVAGASSRIIGTGRLLSALLLTILEWLHKHCRAPFTLVDGRADKPIIFDWATWALRNIHSFLSLPEPDLQILSPRVNSSRELALAVPFSTSPYHAIIGTRGTSI</sequence>
<gene>
    <name evidence="1" type="ORF">BDP81DRAFT_199374</name>
</gene>
<proteinExistence type="predicted"/>
<protein>
    <submittedName>
        <fullName evidence="1">Uncharacterized protein</fullName>
    </submittedName>
</protein>
<dbReference type="RefSeq" id="XP_060447854.1">
    <property type="nucleotide sequence ID" value="XM_060582529.1"/>
</dbReference>